<comment type="caution">
    <text evidence="1">The sequence shown here is derived from an EMBL/GenBank/DDBJ whole genome shotgun (WGS) entry which is preliminary data.</text>
</comment>
<protein>
    <submittedName>
        <fullName evidence="1">Uncharacterized protein</fullName>
    </submittedName>
</protein>
<evidence type="ECO:0000313" key="1">
    <source>
        <dbReference type="EMBL" id="OGY33068.1"/>
    </source>
</evidence>
<proteinExistence type="predicted"/>
<reference evidence="1 2" key="1">
    <citation type="journal article" date="2016" name="Nat. Commun.">
        <title>Thousands of microbial genomes shed light on interconnected biogeochemical processes in an aquifer system.</title>
        <authorList>
            <person name="Anantharaman K."/>
            <person name="Brown C.T."/>
            <person name="Hug L.A."/>
            <person name="Sharon I."/>
            <person name="Castelle C.J."/>
            <person name="Probst A.J."/>
            <person name="Thomas B.C."/>
            <person name="Singh A."/>
            <person name="Wilkins M.J."/>
            <person name="Karaoz U."/>
            <person name="Brodie E.L."/>
            <person name="Williams K.H."/>
            <person name="Hubbard S.S."/>
            <person name="Banfield J.F."/>
        </authorList>
    </citation>
    <scope>NUCLEOTIDE SEQUENCE [LARGE SCALE GENOMIC DNA]</scope>
</reference>
<sequence length="158" mass="18482">MSLHAYRFHLNYFNGNLVTFISARNTQQAIAQCQKTLNHLAPSNKSQWECARATLVEEVGLFCREPTVRATLFEIEELIVHRQYDNLGRLRKTFARHPYHYVLAPHTGLALKDARNELELTQISQYHEVVFQNCNHRPLFLQELTIQQEETRPCFIAT</sequence>
<accession>A0A1G1WZ80</accession>
<gene>
    <name evidence="1" type="ORF">A3D99_01265</name>
</gene>
<dbReference type="AlphaFoldDB" id="A0A1G1WZ80"/>
<name>A0A1G1WZ80_9BACT</name>
<evidence type="ECO:0000313" key="2">
    <source>
        <dbReference type="Proteomes" id="UP000177528"/>
    </source>
</evidence>
<organism evidence="1 2">
    <name type="scientific">Candidatus Andersenbacteria bacterium RIFCSPHIGHO2_12_FULL_45_11</name>
    <dbReference type="NCBI Taxonomy" id="1797281"/>
    <lineage>
        <taxon>Bacteria</taxon>
        <taxon>Candidatus Anderseniibacteriota</taxon>
    </lineage>
</organism>
<dbReference type="EMBL" id="MHHR01000033">
    <property type="protein sequence ID" value="OGY33068.1"/>
    <property type="molecule type" value="Genomic_DNA"/>
</dbReference>
<dbReference type="Proteomes" id="UP000177528">
    <property type="component" value="Unassembled WGS sequence"/>
</dbReference>